<dbReference type="PROSITE" id="PS51257">
    <property type="entry name" value="PROKAR_LIPOPROTEIN"/>
    <property type="match status" value="1"/>
</dbReference>
<dbReference type="EMBL" id="JBHDLN010000023">
    <property type="protein sequence ID" value="MFB0846620.1"/>
    <property type="molecule type" value="Genomic_DNA"/>
</dbReference>
<keyword evidence="4" id="KW-1185">Reference proteome</keyword>
<evidence type="ECO:0000256" key="1">
    <source>
        <dbReference type="SAM" id="Phobius"/>
    </source>
</evidence>
<feature type="transmembrane region" description="Helical" evidence="1">
    <location>
        <begin position="88"/>
        <end position="105"/>
    </location>
</feature>
<feature type="transmembrane region" description="Helical" evidence="1">
    <location>
        <begin position="125"/>
        <end position="147"/>
    </location>
</feature>
<evidence type="ECO:0000313" key="3">
    <source>
        <dbReference type="EMBL" id="MFB0846620.1"/>
    </source>
</evidence>
<dbReference type="Proteomes" id="UP001575622">
    <property type="component" value="Unassembled WGS sequence"/>
</dbReference>
<organism evidence="3 4">
    <name type="scientific">Paenibacillus oleatilyticus</name>
    <dbReference type="NCBI Taxonomy" id="2594886"/>
    <lineage>
        <taxon>Bacteria</taxon>
        <taxon>Bacillati</taxon>
        <taxon>Bacillota</taxon>
        <taxon>Bacilli</taxon>
        <taxon>Bacillales</taxon>
        <taxon>Paenibacillaceae</taxon>
        <taxon>Paenibacillus</taxon>
    </lineage>
</organism>
<dbReference type="InterPro" id="IPR000326">
    <property type="entry name" value="PAP2/HPO"/>
</dbReference>
<sequence length="218" mass="23858">MNRSNVIYAYLLSLLTACGFGIIALAVKGDRLFAFDQSISSLIQGWESAGWTQVMKGFSWIGSTMPIIVLSLGMIIVLYVLLGRRKELLLFIAVIGGSTAVGYVSKSLFARERPNFHRLMEEDGFSFPSSSSVAAVALYGIIVYLLWSHIRNRTGKIALTAAAVLMMVCIGLSRIYLGVHYPSDVIGGMLAGAAWLWLSIAVYKHLSDSHDKNTKLSM</sequence>
<keyword evidence="1" id="KW-0472">Membrane</keyword>
<gene>
    <name evidence="3" type="ORF">ACEU3E_30935</name>
</gene>
<dbReference type="Gene3D" id="1.20.144.10">
    <property type="entry name" value="Phosphatidic acid phosphatase type 2/haloperoxidase"/>
    <property type="match status" value="2"/>
</dbReference>
<dbReference type="CDD" id="cd03392">
    <property type="entry name" value="PAP2_like_2"/>
    <property type="match status" value="1"/>
</dbReference>
<protein>
    <submittedName>
        <fullName evidence="3">Phosphatase PAP2 family protein</fullName>
    </submittedName>
</protein>
<feature type="transmembrane region" description="Helical" evidence="1">
    <location>
        <begin position="159"/>
        <end position="179"/>
    </location>
</feature>
<reference evidence="3 4" key="1">
    <citation type="submission" date="2024-09" db="EMBL/GenBank/DDBJ databases">
        <authorList>
            <person name="Makale K.P.P."/>
            <person name="Makhzoum A."/>
            <person name="Rantong G."/>
            <person name="Rahube T.O."/>
        </authorList>
    </citation>
    <scope>NUCLEOTIDE SEQUENCE [LARGE SCALE GENOMIC DNA]</scope>
    <source>
        <strain evidence="3 4">KM_D13</strain>
    </source>
</reference>
<feature type="domain" description="Phosphatidic acid phosphatase type 2/haloperoxidase" evidence="2">
    <location>
        <begin position="88"/>
        <end position="200"/>
    </location>
</feature>
<evidence type="ECO:0000259" key="2">
    <source>
        <dbReference type="SMART" id="SM00014"/>
    </source>
</evidence>
<dbReference type="RefSeq" id="WP_373956564.1">
    <property type="nucleotide sequence ID" value="NZ_JBHDLN010000023.1"/>
</dbReference>
<dbReference type="SUPFAM" id="SSF48317">
    <property type="entry name" value="Acid phosphatase/Vanadium-dependent haloperoxidase"/>
    <property type="match status" value="1"/>
</dbReference>
<keyword evidence="1" id="KW-0812">Transmembrane</keyword>
<keyword evidence="1" id="KW-1133">Transmembrane helix</keyword>
<dbReference type="Pfam" id="PF01569">
    <property type="entry name" value="PAP2"/>
    <property type="match status" value="1"/>
</dbReference>
<accession>A0ABV4VAG2</accession>
<dbReference type="SMART" id="SM00014">
    <property type="entry name" value="acidPPc"/>
    <property type="match status" value="1"/>
</dbReference>
<comment type="caution">
    <text evidence="3">The sequence shown here is derived from an EMBL/GenBank/DDBJ whole genome shotgun (WGS) entry which is preliminary data.</text>
</comment>
<dbReference type="PANTHER" id="PTHR14969:SF13">
    <property type="entry name" value="AT30094P"/>
    <property type="match status" value="1"/>
</dbReference>
<feature type="transmembrane region" description="Helical" evidence="1">
    <location>
        <begin position="185"/>
        <end position="203"/>
    </location>
</feature>
<feature type="transmembrane region" description="Helical" evidence="1">
    <location>
        <begin position="7"/>
        <end position="27"/>
    </location>
</feature>
<dbReference type="PANTHER" id="PTHR14969">
    <property type="entry name" value="SPHINGOSINE-1-PHOSPHATE PHOSPHOHYDROLASE"/>
    <property type="match status" value="1"/>
</dbReference>
<name>A0ABV4VAG2_9BACL</name>
<proteinExistence type="predicted"/>
<feature type="transmembrane region" description="Helical" evidence="1">
    <location>
        <begin position="58"/>
        <end position="81"/>
    </location>
</feature>
<evidence type="ECO:0000313" key="4">
    <source>
        <dbReference type="Proteomes" id="UP001575622"/>
    </source>
</evidence>
<dbReference type="InterPro" id="IPR036938">
    <property type="entry name" value="PAP2/HPO_sf"/>
</dbReference>